<protein>
    <submittedName>
        <fullName evidence="2">Uncharacterized protein</fullName>
    </submittedName>
</protein>
<dbReference type="EMBL" id="BJZO01000066">
    <property type="protein sequence ID" value="GEO82224.1"/>
    <property type="molecule type" value="Genomic_DNA"/>
</dbReference>
<keyword evidence="3" id="KW-1185">Reference proteome</keyword>
<evidence type="ECO:0000313" key="2">
    <source>
        <dbReference type="EMBL" id="GEO82224.1"/>
    </source>
</evidence>
<organism evidence="2 3">
    <name type="scientific">Pararhodospirillum oryzae</name>
    <dbReference type="NCBI Taxonomy" id="478448"/>
    <lineage>
        <taxon>Bacteria</taxon>
        <taxon>Pseudomonadati</taxon>
        <taxon>Pseudomonadota</taxon>
        <taxon>Alphaproteobacteria</taxon>
        <taxon>Rhodospirillales</taxon>
        <taxon>Rhodospirillaceae</taxon>
        <taxon>Pararhodospirillum</taxon>
    </lineage>
</organism>
<reference evidence="2 3" key="1">
    <citation type="submission" date="2019-07" db="EMBL/GenBank/DDBJ databases">
        <title>Whole genome shotgun sequence of Rhodospirillum oryzae NBRC 107573.</title>
        <authorList>
            <person name="Hosoyama A."/>
            <person name="Uohara A."/>
            <person name="Ohji S."/>
            <person name="Ichikawa N."/>
        </authorList>
    </citation>
    <scope>NUCLEOTIDE SEQUENCE [LARGE SCALE GENOMIC DNA]</scope>
    <source>
        <strain evidence="2 3">NBRC 107573</strain>
    </source>
</reference>
<name>A0A512H9T6_9PROT</name>
<accession>A0A512H9T6</accession>
<evidence type="ECO:0000313" key="3">
    <source>
        <dbReference type="Proteomes" id="UP000321567"/>
    </source>
</evidence>
<proteinExistence type="predicted"/>
<dbReference type="Proteomes" id="UP000321567">
    <property type="component" value="Unassembled WGS sequence"/>
</dbReference>
<gene>
    <name evidence="2" type="ORF">ROR02_23550</name>
</gene>
<dbReference type="AlphaFoldDB" id="A0A512H9T6"/>
<sequence length="67" mass="7103">MGGQGKSRQGIFTHPPLAKGPFGRRTGRPLSPKGPAPSGLVFSYPAGPRAMGKRARRRACNSSRTAR</sequence>
<comment type="caution">
    <text evidence="2">The sequence shown here is derived from an EMBL/GenBank/DDBJ whole genome shotgun (WGS) entry which is preliminary data.</text>
</comment>
<evidence type="ECO:0000256" key="1">
    <source>
        <dbReference type="SAM" id="MobiDB-lite"/>
    </source>
</evidence>
<feature type="region of interest" description="Disordered" evidence="1">
    <location>
        <begin position="1"/>
        <end position="67"/>
    </location>
</feature>